<keyword evidence="6" id="KW-1185">Reference proteome</keyword>
<comment type="caution">
    <text evidence="5">The sequence shown here is derived from an EMBL/GenBank/DDBJ whole genome shotgun (WGS) entry which is preliminary data.</text>
</comment>
<dbReference type="PRINTS" id="PR00633">
    <property type="entry name" value="RCCNDNSATION"/>
</dbReference>
<dbReference type="InterPro" id="IPR058923">
    <property type="entry name" value="RCC1-like_dom"/>
</dbReference>
<accession>A0AA88KKC5</accession>
<dbReference type="Pfam" id="PF25390">
    <property type="entry name" value="WD40_RLD"/>
    <property type="match status" value="1"/>
</dbReference>
<dbReference type="RefSeq" id="XP_044548512.1">
    <property type="nucleotide sequence ID" value="XM_044694480.1"/>
</dbReference>
<evidence type="ECO:0000313" key="6">
    <source>
        <dbReference type="Proteomes" id="UP000816034"/>
    </source>
</evidence>
<dbReference type="AlphaFoldDB" id="A0AA88KKC5"/>
<evidence type="ECO:0000313" key="5">
    <source>
        <dbReference type="EMBL" id="KAG2382833.1"/>
    </source>
</evidence>
<dbReference type="InterPro" id="IPR051553">
    <property type="entry name" value="Ran_GTPase-activating"/>
</dbReference>
<dbReference type="GeneID" id="68097255"/>
<dbReference type="PANTHER" id="PTHR45982">
    <property type="entry name" value="REGULATOR OF CHROMOSOME CONDENSATION"/>
    <property type="match status" value="1"/>
</dbReference>
<dbReference type="InterPro" id="IPR009091">
    <property type="entry name" value="RCC1/BLIP-II"/>
</dbReference>
<dbReference type="PROSITE" id="PS50012">
    <property type="entry name" value="RCC1_3"/>
    <property type="match status" value="2"/>
</dbReference>
<dbReference type="InterPro" id="IPR000408">
    <property type="entry name" value="Reg_chr_condens"/>
</dbReference>
<evidence type="ECO:0000256" key="3">
    <source>
        <dbReference type="PROSITE-ProRule" id="PRU00235"/>
    </source>
</evidence>
<dbReference type="PANTHER" id="PTHR45982:SF1">
    <property type="entry name" value="REGULATOR OF CHROMOSOME CONDENSATION"/>
    <property type="match status" value="1"/>
</dbReference>
<feature type="repeat" description="RCC1" evidence="3">
    <location>
        <begin position="258"/>
        <end position="312"/>
    </location>
</feature>
<dbReference type="Gene3D" id="2.130.10.30">
    <property type="entry name" value="Regulator of chromosome condensation 1/beta-lactamase-inhibitor protein II"/>
    <property type="match status" value="1"/>
</dbReference>
<dbReference type="EMBL" id="PYSW02000022">
    <property type="protein sequence ID" value="KAG2382833.1"/>
    <property type="molecule type" value="Genomic_DNA"/>
</dbReference>
<reference evidence="5 6" key="1">
    <citation type="journal article" date="2018" name="BMC Genomics">
        <title>The genome of Naegleria lovaniensis, the basis for a comparative approach to unravel pathogenicity factors of the human pathogenic amoeba N. fowleri.</title>
        <authorList>
            <person name="Liechti N."/>
            <person name="Schurch N."/>
            <person name="Bruggmann R."/>
            <person name="Wittwer M."/>
        </authorList>
    </citation>
    <scope>NUCLEOTIDE SEQUENCE [LARGE SCALE GENOMIC DNA]</scope>
    <source>
        <strain evidence="5 6">ATCC 30569</strain>
    </source>
</reference>
<gene>
    <name evidence="5" type="ORF">C9374_004800</name>
</gene>
<keyword evidence="2" id="KW-0677">Repeat</keyword>
<evidence type="ECO:0000256" key="2">
    <source>
        <dbReference type="ARBA" id="ARBA00022737"/>
    </source>
</evidence>
<evidence type="ECO:0000259" key="4">
    <source>
        <dbReference type="Pfam" id="PF25390"/>
    </source>
</evidence>
<keyword evidence="1" id="KW-0344">Guanine-nucleotide releasing factor</keyword>
<evidence type="ECO:0000256" key="1">
    <source>
        <dbReference type="ARBA" id="ARBA00022658"/>
    </source>
</evidence>
<organism evidence="5 6">
    <name type="scientific">Naegleria lovaniensis</name>
    <name type="common">Amoeba</name>
    <dbReference type="NCBI Taxonomy" id="51637"/>
    <lineage>
        <taxon>Eukaryota</taxon>
        <taxon>Discoba</taxon>
        <taxon>Heterolobosea</taxon>
        <taxon>Tetramitia</taxon>
        <taxon>Eutetramitia</taxon>
        <taxon>Vahlkampfiidae</taxon>
        <taxon>Naegleria</taxon>
    </lineage>
</organism>
<dbReference type="PROSITE" id="PS00626">
    <property type="entry name" value="RCC1_2"/>
    <property type="match status" value="1"/>
</dbReference>
<feature type="repeat" description="RCC1" evidence="3">
    <location>
        <begin position="313"/>
        <end position="361"/>
    </location>
</feature>
<name>A0AA88KKC5_NAELO</name>
<dbReference type="Proteomes" id="UP000816034">
    <property type="component" value="Unassembled WGS sequence"/>
</dbReference>
<proteinExistence type="predicted"/>
<dbReference type="SUPFAM" id="SSF50985">
    <property type="entry name" value="RCC1/BLIP-II"/>
    <property type="match status" value="1"/>
</dbReference>
<protein>
    <recommendedName>
        <fullName evidence="4">RCC1-like domain-containing protein</fullName>
    </recommendedName>
</protein>
<feature type="domain" description="RCC1-like" evidence="4">
    <location>
        <begin position="24"/>
        <end position="396"/>
    </location>
</feature>
<sequence length="464" mass="50955">MSNYLTDYSQTLSRGTFDHTVMNTFAFGSGSRGTSLGVNTSGGNVKTVSQLTALYEAIRNKPINTETSGILSKRSQYASPHSDEFILDIACGESISGFLTSHNRVFISGDTDLQGGIHSCIDLSVIKEKEGSCVVRQVAVGSSMFCIVTENGTVWTTMTRSEGLQRLYFEKHDRTVDLSVKIKYVSCGLSHIMALSENNEVYSAGFTSYGCSGMNLGAHNSHSQHRNGVKVKIPLVPGDEVRDVYAAYYRTLIVSKMGYIYTTGWGVYHQQGLGDDTSNLENFVLHEPMKKTGEKVVKVALGALHTIALTESGKVFGFGFNSYGQLFATNGDELYPKYLPLPKPIKDIHCGWHYSIFVTSDNQFYGCGANSSGELAATGKDPQNIATPSLMTLPTVPNVSPTDLSWRVFACSFSSNTYFLGQLTVSKRFQWMQQRLKIAAKETNAFSDVTMLVNHCDQHTSMQQ</sequence>